<dbReference type="InterPro" id="IPR036864">
    <property type="entry name" value="Zn2-C6_fun-type_DNA-bd_sf"/>
</dbReference>
<evidence type="ECO:0000256" key="1">
    <source>
        <dbReference type="ARBA" id="ARBA00023015"/>
    </source>
</evidence>
<evidence type="ECO:0000256" key="3">
    <source>
        <dbReference type="ARBA" id="ARBA00023163"/>
    </source>
</evidence>
<dbReference type="GeneID" id="27357773"/>
<dbReference type="PROSITE" id="PS00463">
    <property type="entry name" value="ZN2_CY6_FUNGAL_1"/>
    <property type="match status" value="1"/>
</dbReference>
<dbReference type="RefSeq" id="XP_016262330.1">
    <property type="nucleotide sequence ID" value="XM_016406726.1"/>
</dbReference>
<dbReference type="Pfam" id="PF11951">
    <property type="entry name" value="Fungal_trans_2"/>
    <property type="match status" value="1"/>
</dbReference>
<dbReference type="CDD" id="cd00067">
    <property type="entry name" value="GAL4"/>
    <property type="match status" value="1"/>
</dbReference>
<dbReference type="EMBL" id="KN847336">
    <property type="protein sequence ID" value="KIW42114.1"/>
    <property type="molecule type" value="Genomic_DNA"/>
</dbReference>
<dbReference type="InterPro" id="IPR001138">
    <property type="entry name" value="Zn2Cys6_DnaBD"/>
</dbReference>
<dbReference type="SMART" id="SM00066">
    <property type="entry name" value="GAL4"/>
    <property type="match status" value="1"/>
</dbReference>
<keyword evidence="2" id="KW-0238">DNA-binding</keyword>
<dbReference type="Gene3D" id="4.10.240.10">
    <property type="entry name" value="Zn(2)-C6 fungal-type DNA-binding domain"/>
    <property type="match status" value="1"/>
</dbReference>
<evidence type="ECO:0000256" key="4">
    <source>
        <dbReference type="ARBA" id="ARBA00023242"/>
    </source>
</evidence>
<dbReference type="STRING" id="215243.A0A0D2E2W5"/>
<organism evidence="6 7">
    <name type="scientific">Exophiala oligosperma</name>
    <dbReference type="NCBI Taxonomy" id="215243"/>
    <lineage>
        <taxon>Eukaryota</taxon>
        <taxon>Fungi</taxon>
        <taxon>Dikarya</taxon>
        <taxon>Ascomycota</taxon>
        <taxon>Pezizomycotina</taxon>
        <taxon>Eurotiomycetes</taxon>
        <taxon>Chaetothyriomycetidae</taxon>
        <taxon>Chaetothyriales</taxon>
        <taxon>Herpotrichiellaceae</taxon>
        <taxon>Exophiala</taxon>
    </lineage>
</organism>
<dbReference type="SUPFAM" id="SSF57701">
    <property type="entry name" value="Zn2/Cys6 DNA-binding domain"/>
    <property type="match status" value="1"/>
</dbReference>
<dbReference type="GO" id="GO:0001228">
    <property type="term" value="F:DNA-binding transcription activator activity, RNA polymerase II-specific"/>
    <property type="evidence" value="ECO:0007669"/>
    <property type="project" value="TreeGrafter"/>
</dbReference>
<gene>
    <name evidence="6" type="ORF">PV06_05699</name>
</gene>
<dbReference type="Pfam" id="PF00172">
    <property type="entry name" value="Zn_clus"/>
    <property type="match status" value="1"/>
</dbReference>
<evidence type="ECO:0000259" key="5">
    <source>
        <dbReference type="PROSITE" id="PS50048"/>
    </source>
</evidence>
<dbReference type="OrthoDB" id="4115701at2759"/>
<dbReference type="Proteomes" id="UP000053342">
    <property type="component" value="Unassembled WGS sequence"/>
</dbReference>
<evidence type="ECO:0000256" key="2">
    <source>
        <dbReference type="ARBA" id="ARBA00023125"/>
    </source>
</evidence>
<dbReference type="InterPro" id="IPR053157">
    <property type="entry name" value="Sterol_Uptake_Regulator"/>
</dbReference>
<dbReference type="PROSITE" id="PS50048">
    <property type="entry name" value="ZN2_CY6_FUNGAL_2"/>
    <property type="match status" value="1"/>
</dbReference>
<dbReference type="VEuPathDB" id="FungiDB:PV06_05699"/>
<dbReference type="PANTHER" id="PTHR47784:SF9">
    <property type="entry name" value="ZN(II)2CYS6 TRANSCRIPTION FACTOR (EUROFUNG)"/>
    <property type="match status" value="1"/>
</dbReference>
<dbReference type="PANTHER" id="PTHR47784">
    <property type="entry name" value="STEROL UPTAKE CONTROL PROTEIN 2"/>
    <property type="match status" value="1"/>
</dbReference>
<dbReference type="GO" id="GO:0003677">
    <property type="term" value="F:DNA binding"/>
    <property type="evidence" value="ECO:0007669"/>
    <property type="project" value="UniProtKB-KW"/>
</dbReference>
<evidence type="ECO:0000313" key="6">
    <source>
        <dbReference type="EMBL" id="KIW42114.1"/>
    </source>
</evidence>
<dbReference type="HOGENOM" id="CLU_024934_9_3_1"/>
<keyword evidence="4" id="KW-0539">Nucleus</keyword>
<proteinExistence type="predicted"/>
<dbReference type="InterPro" id="IPR021858">
    <property type="entry name" value="Fun_TF"/>
</dbReference>
<dbReference type="AlphaFoldDB" id="A0A0D2E2W5"/>
<reference evidence="6 7" key="1">
    <citation type="submission" date="2015-01" db="EMBL/GenBank/DDBJ databases">
        <title>The Genome Sequence of Exophiala oligosperma CBS72588.</title>
        <authorList>
            <consortium name="The Broad Institute Genomics Platform"/>
            <person name="Cuomo C."/>
            <person name="de Hoog S."/>
            <person name="Gorbushina A."/>
            <person name="Stielow B."/>
            <person name="Teixiera M."/>
            <person name="Abouelleil A."/>
            <person name="Chapman S.B."/>
            <person name="Priest M."/>
            <person name="Young S.K."/>
            <person name="Wortman J."/>
            <person name="Nusbaum C."/>
            <person name="Birren B."/>
        </authorList>
    </citation>
    <scope>NUCLEOTIDE SEQUENCE [LARGE SCALE GENOMIC DNA]</scope>
    <source>
        <strain evidence="6 7">CBS 72588</strain>
    </source>
</reference>
<name>A0A0D2E2W5_9EURO</name>
<protein>
    <recommendedName>
        <fullName evidence="5">Zn(2)-C6 fungal-type domain-containing protein</fullName>
    </recommendedName>
</protein>
<evidence type="ECO:0000313" key="7">
    <source>
        <dbReference type="Proteomes" id="UP000053342"/>
    </source>
</evidence>
<keyword evidence="7" id="KW-1185">Reference proteome</keyword>
<keyword evidence="3" id="KW-0804">Transcription</keyword>
<feature type="domain" description="Zn(2)-C6 fungal-type" evidence="5">
    <location>
        <begin position="58"/>
        <end position="89"/>
    </location>
</feature>
<dbReference type="GO" id="GO:0008270">
    <property type="term" value="F:zinc ion binding"/>
    <property type="evidence" value="ECO:0007669"/>
    <property type="project" value="InterPro"/>
</dbReference>
<keyword evidence="1" id="KW-0805">Transcription regulation</keyword>
<sequence>MVGATMTDKTRHGASEAQRLMQGVFQVSNHARIRGLQAPKPRRTTVHARKSHTKSRAGCKTCKQRRIKCDENRVGGCLKCQSHGLECDYLDAKLPITERRVLPKSGYEDLTAAATEASDLAALTRMTCMSSLRRLNITPVLPIPSTVRQLDQMTPILQTLHHFDTVTYCSLGSHLAHQVIKICMHNLVVQNPSLLHAINGVSAAHLCHLLPANQHPKQYRQNRLTAAYHWKEALRLFRIDLESDAVDHSIDALISTMMLICVHQYMLNDPGPHTYKSFVNAPLERRRECLQWLGMAKGFQAVHQRLGDLMWQSIWTPVMKDADYVVLPLWDHLCQDETCTLFLELCGITERSSPEANPFYTPLEHLFFYRHLEPCANNFAKLITFVGKADDRFQTLVLQLEKRALLILAYWLAMMTRIQQWWISRRSSSECRSIVGYLMHDEDIRVRKLLEYPATVVRMNL</sequence>
<accession>A0A0D2E2W5</accession>